<dbReference type="Pfam" id="PF08530">
    <property type="entry name" value="PepX_C"/>
    <property type="match status" value="1"/>
</dbReference>
<dbReference type="STRING" id="642780.SAMN04488570_1678"/>
<dbReference type="InterPro" id="IPR013736">
    <property type="entry name" value="Xaa-Pro_dipept_C"/>
</dbReference>
<evidence type="ECO:0000313" key="5">
    <source>
        <dbReference type="EMBL" id="SDS34673.1"/>
    </source>
</evidence>
<gene>
    <name evidence="5" type="ORF">SAMN04488570_1678</name>
</gene>
<keyword evidence="3" id="KW-0732">Signal</keyword>
<feature type="domain" description="Xaa-Pro dipeptidyl-peptidase C-terminal" evidence="4">
    <location>
        <begin position="373"/>
        <end position="608"/>
    </location>
</feature>
<dbReference type="GO" id="GO:0008239">
    <property type="term" value="F:dipeptidyl-peptidase activity"/>
    <property type="evidence" value="ECO:0007669"/>
    <property type="project" value="InterPro"/>
</dbReference>
<dbReference type="InterPro" id="IPR008979">
    <property type="entry name" value="Galactose-bd-like_sf"/>
</dbReference>
<dbReference type="AlphaFoldDB" id="A0A1H1RG82"/>
<dbReference type="PANTHER" id="PTHR22946">
    <property type="entry name" value="DIENELACTONE HYDROLASE DOMAIN-CONTAINING PROTEIN-RELATED"/>
    <property type="match status" value="1"/>
</dbReference>
<dbReference type="RefSeq" id="WP_091728344.1">
    <property type="nucleotide sequence ID" value="NZ_LT629757.1"/>
</dbReference>
<keyword evidence="2" id="KW-0378">Hydrolase</keyword>
<dbReference type="SUPFAM" id="SSF53474">
    <property type="entry name" value="alpha/beta-Hydrolases"/>
    <property type="match status" value="1"/>
</dbReference>
<dbReference type="GO" id="GO:0005524">
    <property type="term" value="F:ATP binding"/>
    <property type="evidence" value="ECO:0007669"/>
    <property type="project" value="UniProtKB-KW"/>
</dbReference>
<proteinExistence type="inferred from homology"/>
<evidence type="ECO:0000259" key="4">
    <source>
        <dbReference type="SMART" id="SM00939"/>
    </source>
</evidence>
<name>A0A1H1RG82_9ACTN</name>
<dbReference type="EMBL" id="LT629757">
    <property type="protein sequence ID" value="SDS34673.1"/>
    <property type="molecule type" value="Genomic_DNA"/>
</dbReference>
<dbReference type="NCBIfam" id="TIGR00976">
    <property type="entry name" value="CocE_NonD"/>
    <property type="match status" value="1"/>
</dbReference>
<dbReference type="SUPFAM" id="SSF49785">
    <property type="entry name" value="Galactose-binding domain-like"/>
    <property type="match status" value="1"/>
</dbReference>
<dbReference type="Gene3D" id="3.40.50.1820">
    <property type="entry name" value="alpha/beta hydrolase"/>
    <property type="match status" value="2"/>
</dbReference>
<dbReference type="InterPro" id="IPR029058">
    <property type="entry name" value="AB_hydrolase_fold"/>
</dbReference>
<feature type="signal peptide" evidence="3">
    <location>
        <begin position="1"/>
        <end position="34"/>
    </location>
</feature>
<accession>A0A1H1RG82</accession>
<dbReference type="Pfam" id="PF02129">
    <property type="entry name" value="Peptidase_S15"/>
    <property type="match status" value="1"/>
</dbReference>
<dbReference type="Gene3D" id="2.60.120.260">
    <property type="entry name" value="Galactose-binding domain-like"/>
    <property type="match status" value="1"/>
</dbReference>
<dbReference type="PANTHER" id="PTHR22946:SF9">
    <property type="entry name" value="POLYKETIDE TRANSFERASE AF380"/>
    <property type="match status" value="1"/>
</dbReference>
<protein>
    <submittedName>
        <fullName evidence="5">ABC-2 type transport system ATP-binding protein</fullName>
    </submittedName>
</protein>
<evidence type="ECO:0000256" key="3">
    <source>
        <dbReference type="SAM" id="SignalP"/>
    </source>
</evidence>
<dbReference type="InterPro" id="IPR050261">
    <property type="entry name" value="FrsA_esterase"/>
</dbReference>
<dbReference type="InterPro" id="IPR005674">
    <property type="entry name" value="CocE/Ser_esterase"/>
</dbReference>
<evidence type="ECO:0000256" key="1">
    <source>
        <dbReference type="ARBA" id="ARBA00008645"/>
    </source>
</evidence>
<keyword evidence="6" id="KW-1185">Reference proteome</keyword>
<evidence type="ECO:0000313" key="6">
    <source>
        <dbReference type="Proteomes" id="UP000198859"/>
    </source>
</evidence>
<dbReference type="InterPro" id="IPR000383">
    <property type="entry name" value="Xaa-Pro-like_dom"/>
</dbReference>
<evidence type="ECO:0000256" key="2">
    <source>
        <dbReference type="ARBA" id="ARBA00022801"/>
    </source>
</evidence>
<reference evidence="6" key="1">
    <citation type="submission" date="2016-10" db="EMBL/GenBank/DDBJ databases">
        <authorList>
            <person name="Varghese N."/>
            <person name="Submissions S."/>
        </authorList>
    </citation>
    <scope>NUCLEOTIDE SEQUENCE [LARGE SCALE GENOMIC DNA]</scope>
    <source>
        <strain evidence="6">DSM 22127</strain>
    </source>
</reference>
<keyword evidence="5" id="KW-0547">Nucleotide-binding</keyword>
<sequence length="620" mass="64835">MRPHRAVRTTAAVPALALASALLLSLAAPVPAGAAPAAAVPAAGPVVRADSTPGYSVRPLTVRVEVGPRGDQPCTVDADLYLPDGASARRKVPAILTTNGFGGDKADDNQSAVGRGFARAGYAVLSYSGLGFGRTTCQITLDDPQWDGKAGKQLVDVLAGTRAWTSPGSTTRRYLRMIAQERRGDPRVGMVGGSYGGQIQYAVAQQDPRVDALIPIITWNDLNYSLAPGRVAKRQWVDLFFGAGISSGAQNATADPATIADGCPNFTDQACVGVTSLNALGYADPGTVALARHASVASYVAKVKVPTLVVQGQKDTLFNLNEAVATYRALQRQGTPTKLVFQSWGHSGSTPAPGELDFGAGSLRDSYLGRRFLNWMDHHVRGTTAPTGPEFSWFRDWVRYDTSPGAAGRAVARAYATSSRLRWDPTSTLYLSADGTAQPSRVGVVAGGQAYANAGPAPTSYSETSGLEGNQVDLPPTDAPGTATFFTTAPLDRAADLVGSPSVRLRLDAPAARLTQAGGPSGQLVLFAKLYDVAPDGSKVLKNRLVAPLRVADVTRPVTLRLPGIVHRFAAGHRVQLAVAASDAAYAGNAAPQAVRVLTSPGDPSTLGLPLTTRLELRQP</sequence>
<organism evidence="5 6">
    <name type="scientific">Nocardioides scoriae</name>
    <dbReference type="NCBI Taxonomy" id="642780"/>
    <lineage>
        <taxon>Bacteria</taxon>
        <taxon>Bacillati</taxon>
        <taxon>Actinomycetota</taxon>
        <taxon>Actinomycetes</taxon>
        <taxon>Propionibacteriales</taxon>
        <taxon>Nocardioidaceae</taxon>
        <taxon>Nocardioides</taxon>
    </lineage>
</organism>
<comment type="similarity">
    <text evidence="1">Belongs to the AB hydrolase superfamily.</text>
</comment>
<feature type="chain" id="PRO_5009258823" evidence="3">
    <location>
        <begin position="35"/>
        <end position="620"/>
    </location>
</feature>
<dbReference type="GO" id="GO:0052689">
    <property type="term" value="F:carboxylic ester hydrolase activity"/>
    <property type="evidence" value="ECO:0007669"/>
    <property type="project" value="UniProtKB-ARBA"/>
</dbReference>
<dbReference type="Proteomes" id="UP000198859">
    <property type="component" value="Chromosome I"/>
</dbReference>
<dbReference type="SMART" id="SM00939">
    <property type="entry name" value="PepX_C"/>
    <property type="match status" value="1"/>
</dbReference>
<keyword evidence="5" id="KW-0067">ATP-binding</keyword>
<dbReference type="OrthoDB" id="9804819at2"/>